<name>A0A4Y7JPQ4_PAPSO</name>
<keyword evidence="2" id="KW-1185">Reference proteome</keyword>
<evidence type="ECO:0000313" key="2">
    <source>
        <dbReference type="Proteomes" id="UP000316621"/>
    </source>
</evidence>
<dbReference type="Proteomes" id="UP000316621">
    <property type="component" value="Chromosome 5"/>
</dbReference>
<accession>A0A4Y7JPQ4</accession>
<evidence type="ECO:0008006" key="3">
    <source>
        <dbReference type="Google" id="ProtNLM"/>
    </source>
</evidence>
<dbReference type="Gramene" id="RZC63093">
    <property type="protein sequence ID" value="RZC63093"/>
    <property type="gene ID" value="C5167_024841"/>
</dbReference>
<dbReference type="AlphaFoldDB" id="A0A4Y7JPQ4"/>
<sequence length="137" mass="15883">MELRLVKVLMAKSIKEEGRDVLESRLVRQVSMMSRAKHANLVKKYLLSIRPKQLDILEAIGYAVDVARAMECLHDNGVIHKYLEPGSTYRHCSLWIEVITRLFRWVMTMKLKKSVKLDFDPAREESATDMMTAETET</sequence>
<protein>
    <recommendedName>
        <fullName evidence="3">Protein kinase domain-containing protein</fullName>
    </recommendedName>
</protein>
<dbReference type="SUPFAM" id="SSF56112">
    <property type="entry name" value="Protein kinase-like (PK-like)"/>
    <property type="match status" value="1"/>
</dbReference>
<dbReference type="EMBL" id="CM010719">
    <property type="protein sequence ID" value="RZC63093.1"/>
    <property type="molecule type" value="Genomic_DNA"/>
</dbReference>
<dbReference type="Gene3D" id="1.10.510.10">
    <property type="entry name" value="Transferase(Phosphotransferase) domain 1"/>
    <property type="match status" value="1"/>
</dbReference>
<dbReference type="STRING" id="3469.A0A4Y7JPQ4"/>
<dbReference type="InterPro" id="IPR011009">
    <property type="entry name" value="Kinase-like_dom_sf"/>
</dbReference>
<evidence type="ECO:0000313" key="1">
    <source>
        <dbReference type="EMBL" id="RZC63093.1"/>
    </source>
</evidence>
<reference evidence="1 2" key="1">
    <citation type="journal article" date="2018" name="Science">
        <title>The opium poppy genome and morphinan production.</title>
        <authorList>
            <person name="Guo L."/>
            <person name="Winzer T."/>
            <person name="Yang X."/>
            <person name="Li Y."/>
            <person name="Ning Z."/>
            <person name="He Z."/>
            <person name="Teodor R."/>
            <person name="Lu Y."/>
            <person name="Bowser T.A."/>
            <person name="Graham I.A."/>
            <person name="Ye K."/>
        </authorList>
    </citation>
    <scope>NUCLEOTIDE SEQUENCE [LARGE SCALE GENOMIC DNA]</scope>
    <source>
        <strain evidence="2">cv. HN1</strain>
        <tissue evidence="1">Leaves</tissue>
    </source>
</reference>
<gene>
    <name evidence="1" type="ORF">C5167_024841</name>
</gene>
<organism evidence="1 2">
    <name type="scientific">Papaver somniferum</name>
    <name type="common">Opium poppy</name>
    <dbReference type="NCBI Taxonomy" id="3469"/>
    <lineage>
        <taxon>Eukaryota</taxon>
        <taxon>Viridiplantae</taxon>
        <taxon>Streptophyta</taxon>
        <taxon>Embryophyta</taxon>
        <taxon>Tracheophyta</taxon>
        <taxon>Spermatophyta</taxon>
        <taxon>Magnoliopsida</taxon>
        <taxon>Ranunculales</taxon>
        <taxon>Papaveraceae</taxon>
        <taxon>Papaveroideae</taxon>
        <taxon>Papaver</taxon>
    </lineage>
</organism>
<proteinExistence type="predicted"/>